<evidence type="ECO:0000313" key="3">
    <source>
        <dbReference type="EMBL" id="JAD17440.1"/>
    </source>
</evidence>
<evidence type="ECO:0000256" key="1">
    <source>
        <dbReference type="SAM" id="MobiDB-lite"/>
    </source>
</evidence>
<feature type="region of interest" description="Disordered" evidence="1">
    <location>
        <begin position="1"/>
        <end position="26"/>
    </location>
</feature>
<sequence>MQQELQYSSREHNRAEGITNPRNKLTFQRERWRTRTSTNHCWRRKRTGSSSSVSSVAAVLLPVLGAVALWPATWKVETGGGGAG</sequence>
<evidence type="ECO:0000256" key="2">
    <source>
        <dbReference type="SAM" id="Phobius"/>
    </source>
</evidence>
<keyword evidence="2" id="KW-1133">Transmembrane helix</keyword>
<feature type="transmembrane region" description="Helical" evidence="2">
    <location>
        <begin position="53"/>
        <end position="72"/>
    </location>
</feature>
<keyword evidence="2" id="KW-0812">Transmembrane</keyword>
<reference evidence="3" key="2">
    <citation type="journal article" date="2015" name="Data Brief">
        <title>Shoot transcriptome of the giant reed, Arundo donax.</title>
        <authorList>
            <person name="Barrero R.A."/>
            <person name="Guerrero F.D."/>
            <person name="Moolhuijzen P."/>
            <person name="Goolsby J.A."/>
            <person name="Tidwell J."/>
            <person name="Bellgard S.E."/>
            <person name="Bellgard M.I."/>
        </authorList>
    </citation>
    <scope>NUCLEOTIDE SEQUENCE</scope>
    <source>
        <tissue evidence="3">Shoot tissue taken approximately 20 cm above the soil surface</tissue>
    </source>
</reference>
<organism evidence="3">
    <name type="scientific">Arundo donax</name>
    <name type="common">Giant reed</name>
    <name type="synonym">Donax arundinaceus</name>
    <dbReference type="NCBI Taxonomy" id="35708"/>
    <lineage>
        <taxon>Eukaryota</taxon>
        <taxon>Viridiplantae</taxon>
        <taxon>Streptophyta</taxon>
        <taxon>Embryophyta</taxon>
        <taxon>Tracheophyta</taxon>
        <taxon>Spermatophyta</taxon>
        <taxon>Magnoliopsida</taxon>
        <taxon>Liliopsida</taxon>
        <taxon>Poales</taxon>
        <taxon>Poaceae</taxon>
        <taxon>PACMAD clade</taxon>
        <taxon>Arundinoideae</taxon>
        <taxon>Arundineae</taxon>
        <taxon>Arundo</taxon>
    </lineage>
</organism>
<dbReference type="EMBL" id="GBRH01280455">
    <property type="protein sequence ID" value="JAD17440.1"/>
    <property type="molecule type" value="Transcribed_RNA"/>
</dbReference>
<keyword evidence="2" id="KW-0472">Membrane</keyword>
<reference evidence="3" key="1">
    <citation type="submission" date="2014-09" db="EMBL/GenBank/DDBJ databases">
        <authorList>
            <person name="Magalhaes I.L.F."/>
            <person name="Oliveira U."/>
            <person name="Santos F.R."/>
            <person name="Vidigal T.H.D.A."/>
            <person name="Brescovit A.D."/>
            <person name="Santos A.J."/>
        </authorList>
    </citation>
    <scope>NUCLEOTIDE SEQUENCE</scope>
    <source>
        <tissue evidence="3">Shoot tissue taken approximately 20 cm above the soil surface</tissue>
    </source>
</reference>
<proteinExistence type="predicted"/>
<accession>A0A0A8XXP0</accession>
<protein>
    <submittedName>
        <fullName evidence="3">Uncharacterized protein</fullName>
    </submittedName>
</protein>
<name>A0A0A8XXP0_ARUDO</name>
<dbReference type="AlphaFoldDB" id="A0A0A8XXP0"/>